<dbReference type="CDD" id="cd00086">
    <property type="entry name" value="homeodomain"/>
    <property type="match status" value="2"/>
</dbReference>
<evidence type="ECO:0000256" key="8">
    <source>
        <dbReference type="RuleBase" id="RU000682"/>
    </source>
</evidence>
<dbReference type="Pfam" id="PF00046">
    <property type="entry name" value="Homeodomain"/>
    <property type="match status" value="2"/>
</dbReference>
<dbReference type="InterPro" id="IPR001356">
    <property type="entry name" value="HD"/>
</dbReference>
<dbReference type="GO" id="GO:0048513">
    <property type="term" value="P:animal organ development"/>
    <property type="evidence" value="ECO:0007669"/>
    <property type="project" value="UniProtKB-ARBA"/>
</dbReference>
<dbReference type="SMART" id="SM00389">
    <property type="entry name" value="HOX"/>
    <property type="match status" value="2"/>
</dbReference>
<evidence type="ECO:0000259" key="10">
    <source>
        <dbReference type="PROSITE" id="PS50071"/>
    </source>
</evidence>
<reference evidence="11 12" key="1">
    <citation type="submission" date="2018-03" db="EMBL/GenBank/DDBJ databases">
        <title>Draft genome sequence of Rohu Carp (Labeo rohita).</title>
        <authorList>
            <person name="Das P."/>
            <person name="Kushwaha B."/>
            <person name="Joshi C.G."/>
            <person name="Kumar D."/>
            <person name="Nagpure N.S."/>
            <person name="Sahoo L."/>
            <person name="Das S.P."/>
            <person name="Bit A."/>
            <person name="Patnaik S."/>
            <person name="Meher P.K."/>
            <person name="Jayasankar P."/>
            <person name="Koringa P.G."/>
            <person name="Patel N.V."/>
            <person name="Hinsu A.T."/>
            <person name="Kumar R."/>
            <person name="Pandey M."/>
            <person name="Agarwal S."/>
            <person name="Srivastava S."/>
            <person name="Singh M."/>
            <person name="Iquebal M.A."/>
            <person name="Jaiswal S."/>
            <person name="Angadi U.B."/>
            <person name="Kumar N."/>
            <person name="Raza M."/>
            <person name="Shah T.M."/>
            <person name="Rai A."/>
            <person name="Jena J.K."/>
        </authorList>
    </citation>
    <scope>NUCLEOTIDE SEQUENCE [LARGE SCALE GENOMIC DNA]</scope>
    <source>
        <strain evidence="11">DASCIFA01</strain>
        <tissue evidence="11">Testis</tissue>
    </source>
</reference>
<evidence type="ECO:0000256" key="4">
    <source>
        <dbReference type="ARBA" id="ARBA00023125"/>
    </source>
</evidence>
<keyword evidence="12" id="KW-1185">Reference proteome</keyword>
<keyword evidence="6 7" id="KW-0539">Nucleus</keyword>
<dbReference type="GO" id="GO:0000978">
    <property type="term" value="F:RNA polymerase II cis-regulatory region sequence-specific DNA binding"/>
    <property type="evidence" value="ECO:0007669"/>
    <property type="project" value="TreeGrafter"/>
</dbReference>
<keyword evidence="4 7" id="KW-0238">DNA-binding</keyword>
<comment type="similarity">
    <text evidence="2">Belongs to the NK-2 homeobox family.</text>
</comment>
<accession>A0A498LRX8</accession>
<evidence type="ECO:0000256" key="9">
    <source>
        <dbReference type="SAM" id="MobiDB-lite"/>
    </source>
</evidence>
<dbReference type="GO" id="GO:0030154">
    <property type="term" value="P:cell differentiation"/>
    <property type="evidence" value="ECO:0007669"/>
    <property type="project" value="TreeGrafter"/>
</dbReference>
<comment type="subcellular location">
    <subcellularLocation>
        <location evidence="1 7 8">Nucleus</location>
    </subcellularLocation>
</comment>
<dbReference type="PANTHER" id="PTHR24340:SF40">
    <property type="entry name" value="HOMEOBOX PROTEIN NKX-2.4"/>
    <property type="match status" value="1"/>
</dbReference>
<dbReference type="InterPro" id="IPR050394">
    <property type="entry name" value="Homeobox_NK-like"/>
</dbReference>
<dbReference type="GO" id="GO:0005634">
    <property type="term" value="C:nucleus"/>
    <property type="evidence" value="ECO:0007669"/>
    <property type="project" value="UniProtKB-SubCell"/>
</dbReference>
<evidence type="ECO:0000256" key="7">
    <source>
        <dbReference type="PROSITE-ProRule" id="PRU00108"/>
    </source>
</evidence>
<keyword evidence="5 7" id="KW-0371">Homeobox</keyword>
<dbReference type="PRINTS" id="PR00024">
    <property type="entry name" value="HOMEOBOX"/>
</dbReference>
<dbReference type="InterPro" id="IPR017970">
    <property type="entry name" value="Homeobox_CS"/>
</dbReference>
<feature type="compositionally biased region" description="Low complexity" evidence="9">
    <location>
        <begin position="494"/>
        <end position="508"/>
    </location>
</feature>
<dbReference type="PROSITE" id="PS50071">
    <property type="entry name" value="HOMEOBOX_2"/>
    <property type="match status" value="2"/>
</dbReference>
<dbReference type="FunFam" id="1.10.10.60:FF:000101">
    <property type="entry name" value="NK2 homeobox 8"/>
    <property type="match status" value="1"/>
</dbReference>
<dbReference type="AlphaFoldDB" id="A0A498LRX8"/>
<dbReference type="InterPro" id="IPR020479">
    <property type="entry name" value="HD_metazoa"/>
</dbReference>
<feature type="region of interest" description="Disordered" evidence="9">
    <location>
        <begin position="437"/>
        <end position="541"/>
    </location>
</feature>
<gene>
    <name evidence="11" type="ORF">ROHU_010887</name>
</gene>
<feature type="DNA-binding region" description="Homeobox" evidence="7">
    <location>
        <begin position="78"/>
        <end position="137"/>
    </location>
</feature>
<evidence type="ECO:0000256" key="5">
    <source>
        <dbReference type="ARBA" id="ARBA00023155"/>
    </source>
</evidence>
<evidence type="ECO:0000256" key="3">
    <source>
        <dbReference type="ARBA" id="ARBA00022473"/>
    </source>
</evidence>
<sequence length="566" mass="63065">MAISNKFSFTVRSILDLPENDTEGIAHHSPVDSFSVSPYSSWTENDRGQLSSDDSNLEASPDSTGPEVLSVDTEHEKRKKRRVLFSKAQTYELERRFRQQRYLSAPEREQLAHLLRLTPTQVKIWFQNHRYKMKRARIECAQDLNQPPVLRRVVVPILVRDGKPYQNCTIDAEKASCIVPPTVPSSPFSVQGFQSLQQQSPFALFPTYQHFTNTAASRHHFCVCYAREDLERRDDAHCPLEESYKKVSMEGNNLGAPLASYRQPQVTQAAMQQHHMGHNGTVPAAYHMTAAGVSQLSHTAMGGYCNGNLGNMSDLPAYQDGMRGSTTATSWYGTNPDPRFSTISRFMGSSSGMNMGSMSTLSSLADVGKGMGPLTSTPRRKRRVLFSQAQVYELERRFKQQKYLSAPEREHLASMIHLTPTQVKIWFQNHRYKMKRQAKDKVSQQQMQQDNGSCQQQQQSPRRVAVPVLVKDGKPCQGSSHTPNAGVQNHHHQGGNVMIMSNNSSSMGQHQSQQVGSAGQSPDLGQHAASPPSLQTQVSGLSHLNSSGSEYGAALPCSALLYGRTW</sequence>
<feature type="domain" description="Homeobox" evidence="10">
    <location>
        <begin position="76"/>
        <end position="136"/>
    </location>
</feature>
<protein>
    <submittedName>
        <fullName evidence="11">Homeobox Nkx</fullName>
    </submittedName>
</protein>
<dbReference type="SUPFAM" id="SSF46689">
    <property type="entry name" value="Homeodomain-like"/>
    <property type="match status" value="2"/>
</dbReference>
<feature type="compositionally biased region" description="Polar residues" evidence="9">
    <location>
        <begin position="509"/>
        <end position="520"/>
    </location>
</feature>
<comment type="caution">
    <text evidence="11">The sequence shown here is derived from an EMBL/GenBank/DDBJ whole genome shotgun (WGS) entry which is preliminary data.</text>
</comment>
<evidence type="ECO:0000256" key="1">
    <source>
        <dbReference type="ARBA" id="ARBA00004123"/>
    </source>
</evidence>
<keyword evidence="3" id="KW-0217">Developmental protein</keyword>
<dbReference type="EMBL" id="QBIY01013202">
    <property type="protein sequence ID" value="RXN10443.1"/>
    <property type="molecule type" value="Genomic_DNA"/>
</dbReference>
<evidence type="ECO:0000313" key="12">
    <source>
        <dbReference type="Proteomes" id="UP000290572"/>
    </source>
</evidence>
<feature type="compositionally biased region" description="Low complexity" evidence="9">
    <location>
        <begin position="443"/>
        <end position="460"/>
    </location>
</feature>
<dbReference type="GO" id="GO:0000981">
    <property type="term" value="F:DNA-binding transcription factor activity, RNA polymerase II-specific"/>
    <property type="evidence" value="ECO:0007669"/>
    <property type="project" value="InterPro"/>
</dbReference>
<dbReference type="InterPro" id="IPR009057">
    <property type="entry name" value="Homeodomain-like_sf"/>
</dbReference>
<dbReference type="PANTHER" id="PTHR24340">
    <property type="entry name" value="HOMEOBOX PROTEIN NKX"/>
    <property type="match status" value="1"/>
</dbReference>
<feature type="region of interest" description="Disordered" evidence="9">
    <location>
        <begin position="37"/>
        <end position="75"/>
    </location>
</feature>
<evidence type="ECO:0000313" key="11">
    <source>
        <dbReference type="EMBL" id="RXN10443.1"/>
    </source>
</evidence>
<proteinExistence type="inferred from homology"/>
<evidence type="ECO:0000256" key="6">
    <source>
        <dbReference type="ARBA" id="ARBA00023242"/>
    </source>
</evidence>
<feature type="compositionally biased region" description="Polar residues" evidence="9">
    <location>
        <begin position="37"/>
        <end position="63"/>
    </location>
</feature>
<evidence type="ECO:0000256" key="2">
    <source>
        <dbReference type="ARBA" id="ARBA00005661"/>
    </source>
</evidence>
<feature type="domain" description="Homeobox" evidence="10">
    <location>
        <begin position="377"/>
        <end position="437"/>
    </location>
</feature>
<name>A0A498LRX8_LABRO</name>
<feature type="compositionally biased region" description="Polar residues" evidence="9">
    <location>
        <begin position="532"/>
        <end position="541"/>
    </location>
</feature>
<dbReference type="Gene3D" id="1.10.10.60">
    <property type="entry name" value="Homeodomain-like"/>
    <property type="match status" value="2"/>
</dbReference>
<feature type="DNA-binding region" description="Homeobox" evidence="7">
    <location>
        <begin position="379"/>
        <end position="438"/>
    </location>
</feature>
<organism evidence="11 12">
    <name type="scientific">Labeo rohita</name>
    <name type="common">Indian major carp</name>
    <name type="synonym">Cyprinus rohita</name>
    <dbReference type="NCBI Taxonomy" id="84645"/>
    <lineage>
        <taxon>Eukaryota</taxon>
        <taxon>Metazoa</taxon>
        <taxon>Chordata</taxon>
        <taxon>Craniata</taxon>
        <taxon>Vertebrata</taxon>
        <taxon>Euteleostomi</taxon>
        <taxon>Actinopterygii</taxon>
        <taxon>Neopterygii</taxon>
        <taxon>Teleostei</taxon>
        <taxon>Ostariophysi</taxon>
        <taxon>Cypriniformes</taxon>
        <taxon>Cyprinidae</taxon>
        <taxon>Labeoninae</taxon>
        <taxon>Labeonini</taxon>
        <taxon>Labeo</taxon>
    </lineage>
</organism>
<dbReference type="PROSITE" id="PS00027">
    <property type="entry name" value="HOMEOBOX_1"/>
    <property type="match status" value="2"/>
</dbReference>
<dbReference type="STRING" id="84645.A0A498LRX8"/>
<feature type="compositionally biased region" description="Polar residues" evidence="9">
    <location>
        <begin position="477"/>
        <end position="487"/>
    </location>
</feature>
<dbReference type="Proteomes" id="UP000290572">
    <property type="component" value="Unassembled WGS sequence"/>
</dbReference>
<dbReference type="GO" id="GO:0045944">
    <property type="term" value="P:positive regulation of transcription by RNA polymerase II"/>
    <property type="evidence" value="ECO:0007669"/>
    <property type="project" value="UniProtKB-ARBA"/>
</dbReference>
<dbReference type="FunFam" id="1.10.10.60:FF:000108">
    <property type="entry name" value="NK2 homeobox 1"/>
    <property type="match status" value="1"/>
</dbReference>